<dbReference type="SUPFAM" id="SSF54211">
    <property type="entry name" value="Ribosomal protein S5 domain 2-like"/>
    <property type="match status" value="1"/>
</dbReference>
<evidence type="ECO:0000256" key="5">
    <source>
        <dbReference type="ARBA" id="ARBA00022884"/>
    </source>
</evidence>
<dbReference type="EC" id="3.1.26.5" evidence="6 7"/>
<proteinExistence type="inferred from homology"/>
<evidence type="ECO:0000256" key="2">
    <source>
        <dbReference type="ARBA" id="ARBA00022722"/>
    </source>
</evidence>
<evidence type="ECO:0000256" key="6">
    <source>
        <dbReference type="HAMAP-Rule" id="MF_00227"/>
    </source>
</evidence>
<dbReference type="GO" id="GO:0030677">
    <property type="term" value="C:ribonuclease P complex"/>
    <property type="evidence" value="ECO:0007669"/>
    <property type="project" value="TreeGrafter"/>
</dbReference>
<dbReference type="Pfam" id="PF00825">
    <property type="entry name" value="Ribonuclease_P"/>
    <property type="match status" value="1"/>
</dbReference>
<keyword evidence="4 6" id="KW-0378">Hydrolase</keyword>
<dbReference type="GO" id="GO:0001682">
    <property type="term" value="P:tRNA 5'-leader removal"/>
    <property type="evidence" value="ECO:0007669"/>
    <property type="project" value="UniProtKB-UniRule"/>
</dbReference>
<dbReference type="GO" id="GO:0000049">
    <property type="term" value="F:tRNA binding"/>
    <property type="evidence" value="ECO:0007669"/>
    <property type="project" value="UniProtKB-UniRule"/>
</dbReference>
<comment type="function">
    <text evidence="6">RNaseP catalyzes the removal of the 5'-leader sequence from pre-tRNA to produce the mature 5'-terminus. It can also cleave other RNA substrates such as 4.5S RNA. The protein component plays an auxiliary but essential role in vivo by binding to the 5'-leader sequence and broadening the substrate specificity of the ribozyme.</text>
</comment>
<comment type="caution">
    <text evidence="8">The sequence shown here is derived from an EMBL/GenBank/DDBJ whole genome shotgun (WGS) entry which is preliminary data.</text>
</comment>
<dbReference type="GO" id="GO:0042781">
    <property type="term" value="F:3'-tRNA processing endoribonuclease activity"/>
    <property type="evidence" value="ECO:0007669"/>
    <property type="project" value="TreeGrafter"/>
</dbReference>
<dbReference type="Proteomes" id="UP000285655">
    <property type="component" value="Unassembled WGS sequence"/>
</dbReference>
<keyword evidence="2 6" id="KW-0540">Nuclease</keyword>
<reference evidence="8 9" key="1">
    <citation type="journal article" date="2017" name="ISME J.">
        <title>Energy and carbon metabolisms in a deep terrestrial subsurface fluid microbial community.</title>
        <authorList>
            <person name="Momper L."/>
            <person name="Jungbluth S.P."/>
            <person name="Lee M.D."/>
            <person name="Amend J.P."/>
        </authorList>
    </citation>
    <scope>NUCLEOTIDE SEQUENCE [LARGE SCALE GENOMIC DNA]</scope>
    <source>
        <strain evidence="8">SURF_29</strain>
    </source>
</reference>
<evidence type="ECO:0000313" key="9">
    <source>
        <dbReference type="Proteomes" id="UP000285655"/>
    </source>
</evidence>
<dbReference type="GO" id="GO:0004526">
    <property type="term" value="F:ribonuclease P activity"/>
    <property type="evidence" value="ECO:0007669"/>
    <property type="project" value="UniProtKB-UniRule"/>
</dbReference>
<comment type="subunit">
    <text evidence="6">Consists of a catalytic RNA component (M1 or rnpB) and a protein subunit.</text>
</comment>
<sequence length="114" mass="13101">MLSREKRLTKGRDFDRVYQKGKRLSSESFNLNLSANRSAVTRVGIVVGKKFSKKAVERNRAKRVFREAVKEVYTDIKPGFDMVIFVKGAYSKNLKMETARKEIVELMKKAGVLK</sequence>
<comment type="catalytic activity">
    <reaction evidence="6">
        <text>Endonucleolytic cleavage of RNA, removing 5'-extranucleotides from tRNA precursor.</text>
        <dbReference type="EC" id="3.1.26.5"/>
    </reaction>
</comment>
<keyword evidence="3 6" id="KW-0255">Endonuclease</keyword>
<dbReference type="HAMAP" id="MF_00227">
    <property type="entry name" value="RNase_P"/>
    <property type="match status" value="1"/>
</dbReference>
<dbReference type="AlphaFoldDB" id="A0A419DGR6"/>
<dbReference type="InterPro" id="IPR000100">
    <property type="entry name" value="RNase_P"/>
</dbReference>
<comment type="similarity">
    <text evidence="6">Belongs to the RnpA family.</text>
</comment>
<dbReference type="InterPro" id="IPR014721">
    <property type="entry name" value="Ribsml_uS5_D2-typ_fold_subgr"/>
</dbReference>
<dbReference type="NCBIfam" id="TIGR00188">
    <property type="entry name" value="rnpA"/>
    <property type="match status" value="1"/>
</dbReference>
<keyword evidence="5 6" id="KW-0694">RNA-binding</keyword>
<dbReference type="PANTHER" id="PTHR33992:SF1">
    <property type="entry name" value="RIBONUCLEASE P PROTEIN COMPONENT"/>
    <property type="match status" value="1"/>
</dbReference>
<keyword evidence="1 6" id="KW-0819">tRNA processing</keyword>
<dbReference type="Gene3D" id="3.30.230.10">
    <property type="match status" value="1"/>
</dbReference>
<dbReference type="PANTHER" id="PTHR33992">
    <property type="entry name" value="RIBONUCLEASE P PROTEIN COMPONENT"/>
    <property type="match status" value="1"/>
</dbReference>
<accession>A0A419DGR6</accession>
<evidence type="ECO:0000256" key="7">
    <source>
        <dbReference type="NCBIfam" id="TIGR00188"/>
    </source>
</evidence>
<gene>
    <name evidence="6 8" type="primary">rnpA</name>
    <name evidence="8" type="ORF">C4544_00130</name>
</gene>
<dbReference type="EMBL" id="QZJW01000002">
    <property type="protein sequence ID" value="RJO62250.1"/>
    <property type="molecule type" value="Genomic_DNA"/>
</dbReference>
<evidence type="ECO:0000256" key="4">
    <source>
        <dbReference type="ARBA" id="ARBA00022801"/>
    </source>
</evidence>
<evidence type="ECO:0000256" key="1">
    <source>
        <dbReference type="ARBA" id="ARBA00022694"/>
    </source>
</evidence>
<dbReference type="InterPro" id="IPR020568">
    <property type="entry name" value="Ribosomal_Su5_D2-typ_SF"/>
</dbReference>
<evidence type="ECO:0000313" key="8">
    <source>
        <dbReference type="EMBL" id="RJO62250.1"/>
    </source>
</evidence>
<evidence type="ECO:0000256" key="3">
    <source>
        <dbReference type="ARBA" id="ARBA00022759"/>
    </source>
</evidence>
<protein>
    <recommendedName>
        <fullName evidence="6 7">Ribonuclease P protein component</fullName>
        <shortName evidence="6">RNase P protein</shortName>
        <shortName evidence="6">RNaseP protein</shortName>
        <ecNumber evidence="6 7">3.1.26.5</ecNumber>
    </recommendedName>
    <alternativeName>
        <fullName evidence="6">Protein C5</fullName>
    </alternativeName>
</protein>
<organism evidence="8 9">
    <name type="scientific">candidate division WS5 bacterium</name>
    <dbReference type="NCBI Taxonomy" id="2093353"/>
    <lineage>
        <taxon>Bacteria</taxon>
        <taxon>candidate division WS5</taxon>
    </lineage>
</organism>
<name>A0A419DGR6_9BACT</name>